<evidence type="ECO:0000313" key="2">
    <source>
        <dbReference type="EMBL" id="PPK65190.1"/>
    </source>
</evidence>
<dbReference type="AlphaFoldDB" id="A0A2S6GJ13"/>
<dbReference type="OrthoDB" id="3612087at2"/>
<protein>
    <submittedName>
        <fullName evidence="2">Uncharacterized protein</fullName>
    </submittedName>
</protein>
<dbReference type="NCBIfam" id="NF038083">
    <property type="entry name" value="CU044_5270_fam"/>
    <property type="match status" value="1"/>
</dbReference>
<dbReference type="EMBL" id="PTIX01000015">
    <property type="protein sequence ID" value="PPK65190.1"/>
    <property type="molecule type" value="Genomic_DNA"/>
</dbReference>
<name>A0A2S6GJ13_9PSEU</name>
<gene>
    <name evidence="2" type="ORF">CLV40_11537</name>
</gene>
<keyword evidence="1" id="KW-0812">Transmembrane</keyword>
<evidence type="ECO:0000313" key="3">
    <source>
        <dbReference type="Proteomes" id="UP000239203"/>
    </source>
</evidence>
<proteinExistence type="predicted"/>
<sequence length="302" mass="31687">MDNTRLDDLTLVHDLGADTPLPTAADLDPVRQRLVAGITRQRTSRRRSRIALGGTTIGVAAAAAAVVAFSFVGGDPPAPSTATGQATAPPVTDPVRLLAAAAKTARAQTGQTPRPDQFVYTRTGDRETWFSVDGKHDSLMRRAGRDTPVPGCRGGVEAVVKGDDVVPGQFQPCEVRPAYRSDLPTTTEAMITYLADNASGEPGDINARGKDILGLATESMLPPATRAALYEAAAQIPGLTVIPSTQDGAGRPGVGITWTQPEGDPGSVGVVMVFDPTTHQFLGTNFDSMREPVIVDQPGQRP</sequence>
<dbReference type="InterPro" id="IPR047789">
    <property type="entry name" value="CU044_5270-like"/>
</dbReference>
<comment type="caution">
    <text evidence="2">The sequence shown here is derived from an EMBL/GenBank/DDBJ whole genome shotgun (WGS) entry which is preliminary data.</text>
</comment>
<keyword evidence="3" id="KW-1185">Reference proteome</keyword>
<feature type="transmembrane region" description="Helical" evidence="1">
    <location>
        <begin position="50"/>
        <end position="72"/>
    </location>
</feature>
<evidence type="ECO:0000256" key="1">
    <source>
        <dbReference type="SAM" id="Phobius"/>
    </source>
</evidence>
<dbReference type="Proteomes" id="UP000239203">
    <property type="component" value="Unassembled WGS sequence"/>
</dbReference>
<accession>A0A2S6GJ13</accession>
<dbReference type="RefSeq" id="WP_104481290.1">
    <property type="nucleotide sequence ID" value="NZ_CP154825.1"/>
</dbReference>
<reference evidence="2 3" key="1">
    <citation type="submission" date="2018-02" db="EMBL/GenBank/DDBJ databases">
        <title>Genomic Encyclopedia of Archaeal and Bacterial Type Strains, Phase II (KMG-II): from individual species to whole genera.</title>
        <authorList>
            <person name="Goeker M."/>
        </authorList>
    </citation>
    <scope>NUCLEOTIDE SEQUENCE [LARGE SCALE GENOMIC DNA]</scope>
    <source>
        <strain evidence="2 3">YU 961-1</strain>
    </source>
</reference>
<keyword evidence="1" id="KW-0472">Membrane</keyword>
<keyword evidence="1" id="KW-1133">Transmembrane helix</keyword>
<organism evidence="2 3">
    <name type="scientific">Actinokineospora auranticolor</name>
    <dbReference type="NCBI Taxonomy" id="155976"/>
    <lineage>
        <taxon>Bacteria</taxon>
        <taxon>Bacillati</taxon>
        <taxon>Actinomycetota</taxon>
        <taxon>Actinomycetes</taxon>
        <taxon>Pseudonocardiales</taxon>
        <taxon>Pseudonocardiaceae</taxon>
        <taxon>Actinokineospora</taxon>
    </lineage>
</organism>